<name>W5SY54_9SPIR</name>
<geneLocation type="plasmid" evidence="1">
    <name>unnamed</name>
</geneLocation>
<dbReference type="Pfam" id="PF05714">
    <property type="entry name" value="PFam54_60"/>
    <property type="match status" value="1"/>
</dbReference>
<dbReference type="NCBIfam" id="NF033729">
    <property type="entry name" value="borfam54_2"/>
    <property type="match status" value="1"/>
</dbReference>
<proteinExistence type="predicted"/>
<dbReference type="NCBIfam" id="NF033728">
    <property type="entry name" value="borfam54_1"/>
    <property type="match status" value="1"/>
</dbReference>
<dbReference type="EMBL" id="CP005774">
    <property type="protein sequence ID" value="AHH11802.1"/>
    <property type="molecule type" value="Genomic_DNA"/>
</dbReference>
<evidence type="ECO:0000313" key="1">
    <source>
        <dbReference type="EMBL" id="AHH11802.1"/>
    </source>
</evidence>
<dbReference type="AlphaFoldDB" id="W5SY54"/>
<reference evidence="1" key="1">
    <citation type="submission" date="2013-04" db="EMBL/GenBank/DDBJ databases">
        <title>Comparative Genomics of Relapsing Fever Spirochetes.</title>
        <authorList>
            <person name="Schwan T.G."/>
            <person name="Raffel S.J."/>
            <person name="Porcella S.F."/>
            <person name="Martens C.A."/>
            <person name="Bruno D.P."/>
            <person name="Ricklefs S.M."/>
            <person name="Barbian K.B."/>
        </authorList>
    </citation>
    <scope>NUCLEOTIDE SEQUENCE</scope>
    <source>
        <strain evidence="1">Co53</strain>
        <plasmid evidence="1">unnamed</plasmid>
    </source>
</reference>
<sequence length="288" mass="32625">MFMRKKLFIFILLIIGLVSCDVNSKLLDKGETRDAVGAVDNGVQGDERIKNIISNGDFSEEVNKAPVEEVVEAGPVIKDEKEELIAAIKKDVNIGMGLINSDKKEVEDESQYGMKEVVFKAVTDGVTNKALDDDLNKDLRRLFYSSLLYDKERIKEFAEILNKIGTDGQNKGTWLIDIMDSGIVYLQFNFERVISKLDKNKDKLDQLSLDDLREIKSKLEEIQLQRLTWKKSVDAIIVAYKAKKEGIDSDSKRLISYISERYKNLITVEIPGIQGVSDKIISLIDKIK</sequence>
<organism evidence="1">
    <name type="scientific">Borrelia coriaceae ATCC 43381</name>
    <dbReference type="NCBI Taxonomy" id="1408429"/>
    <lineage>
        <taxon>Bacteria</taxon>
        <taxon>Pseudomonadati</taxon>
        <taxon>Spirochaetota</taxon>
        <taxon>Spirochaetia</taxon>
        <taxon>Spirochaetales</taxon>
        <taxon>Borreliaceae</taxon>
        <taxon>Borrelia</taxon>
    </lineage>
</organism>
<dbReference type="HOGENOM" id="CLU_062986_2_0_12"/>
<gene>
    <name evidence="1" type="ORF">BCO_0028904</name>
</gene>
<protein>
    <submittedName>
        <fullName evidence="1">Antigen P35</fullName>
    </submittedName>
</protein>
<accession>W5SY54</accession>
<keyword evidence="1" id="KW-0614">Plasmid</keyword>
<dbReference type="NCBIfam" id="NF033730">
    <property type="entry name" value="borfam54_3"/>
    <property type="match status" value="1"/>
</dbReference>
<dbReference type="InterPro" id="IPR008421">
    <property type="entry name" value="Borrelia_lipoprotein_PFam54/60"/>
</dbReference>
<dbReference type="Gene3D" id="1.10.3160.10">
    <property type="entry name" value="Bbcrasp-1"/>
    <property type="match status" value="1"/>
</dbReference>
<dbReference type="PROSITE" id="PS51257">
    <property type="entry name" value="PROKAR_LIPOPROTEIN"/>
    <property type="match status" value="1"/>
</dbReference>